<name>A0A8J2YYJ0_9PROT</name>
<proteinExistence type="predicted"/>
<comment type="caution">
    <text evidence="3">The sequence shown here is derived from an EMBL/GenBank/DDBJ whole genome shotgun (WGS) entry which is preliminary data.</text>
</comment>
<feature type="region of interest" description="Disordered" evidence="1">
    <location>
        <begin position="68"/>
        <end position="91"/>
    </location>
</feature>
<keyword evidence="2" id="KW-0472">Membrane</keyword>
<organism evidence="3 4">
    <name type="scientific">Aliidongia dinghuensis</name>
    <dbReference type="NCBI Taxonomy" id="1867774"/>
    <lineage>
        <taxon>Bacteria</taxon>
        <taxon>Pseudomonadati</taxon>
        <taxon>Pseudomonadota</taxon>
        <taxon>Alphaproteobacteria</taxon>
        <taxon>Rhodospirillales</taxon>
        <taxon>Dongiaceae</taxon>
        <taxon>Aliidongia</taxon>
    </lineage>
</organism>
<keyword evidence="2" id="KW-1133">Transmembrane helix</keyword>
<keyword evidence="2" id="KW-0812">Transmembrane</keyword>
<feature type="transmembrane region" description="Helical" evidence="2">
    <location>
        <begin position="12"/>
        <end position="32"/>
    </location>
</feature>
<evidence type="ECO:0000256" key="1">
    <source>
        <dbReference type="SAM" id="MobiDB-lite"/>
    </source>
</evidence>
<evidence type="ECO:0000313" key="4">
    <source>
        <dbReference type="Proteomes" id="UP000646365"/>
    </source>
</evidence>
<keyword evidence="4" id="KW-1185">Reference proteome</keyword>
<reference evidence="3" key="1">
    <citation type="journal article" date="2014" name="Int. J. Syst. Evol. Microbiol.">
        <title>Complete genome sequence of Corynebacterium casei LMG S-19264T (=DSM 44701T), isolated from a smear-ripened cheese.</title>
        <authorList>
            <consortium name="US DOE Joint Genome Institute (JGI-PGF)"/>
            <person name="Walter F."/>
            <person name="Albersmeier A."/>
            <person name="Kalinowski J."/>
            <person name="Ruckert C."/>
        </authorList>
    </citation>
    <scope>NUCLEOTIDE SEQUENCE</scope>
    <source>
        <strain evidence="3">CGMCC 1.15725</strain>
    </source>
</reference>
<gene>
    <name evidence="3" type="ORF">GCM10011611_54580</name>
</gene>
<dbReference type="EMBL" id="BMJQ01000017">
    <property type="protein sequence ID" value="GGF41241.1"/>
    <property type="molecule type" value="Genomic_DNA"/>
</dbReference>
<dbReference type="AlphaFoldDB" id="A0A8J2YYJ0"/>
<dbReference type="Proteomes" id="UP000646365">
    <property type="component" value="Unassembled WGS sequence"/>
</dbReference>
<feature type="compositionally biased region" description="Basic and acidic residues" evidence="1">
    <location>
        <begin position="68"/>
        <end position="77"/>
    </location>
</feature>
<evidence type="ECO:0000256" key="2">
    <source>
        <dbReference type="SAM" id="Phobius"/>
    </source>
</evidence>
<accession>A0A8J2YYJ0</accession>
<reference evidence="3" key="2">
    <citation type="submission" date="2020-09" db="EMBL/GenBank/DDBJ databases">
        <authorList>
            <person name="Sun Q."/>
            <person name="Zhou Y."/>
        </authorList>
    </citation>
    <scope>NUCLEOTIDE SEQUENCE</scope>
    <source>
        <strain evidence="3">CGMCC 1.15725</strain>
    </source>
</reference>
<feature type="transmembrane region" description="Helical" evidence="2">
    <location>
        <begin position="44"/>
        <end position="64"/>
    </location>
</feature>
<protein>
    <submittedName>
        <fullName evidence="3">Uncharacterized protein</fullName>
    </submittedName>
</protein>
<sequence>MGSNRWGTAVAFWTLLAGVAVTVLSIVIGNLLPALLPPASRDDLGLVGLGLFLAAHLLSIHIRLGRADKPADGRPADDCPAEPLRLAGHGA</sequence>
<evidence type="ECO:0000313" key="3">
    <source>
        <dbReference type="EMBL" id="GGF41241.1"/>
    </source>
</evidence>